<dbReference type="Pfam" id="PF18135">
    <property type="entry name" value="Type_ISP_C"/>
    <property type="match status" value="1"/>
</dbReference>
<dbReference type="GO" id="GO:0032259">
    <property type="term" value="P:methylation"/>
    <property type="evidence" value="ECO:0007669"/>
    <property type="project" value="UniProtKB-KW"/>
</dbReference>
<gene>
    <name evidence="2" type="ORF">NCTC12714_01668</name>
</gene>
<feature type="domain" description="Type ISP restriction-modification enzyme LLaBIII C-terminal specificity" evidence="1">
    <location>
        <begin position="10"/>
        <end position="91"/>
    </location>
</feature>
<dbReference type="InterPro" id="IPR041635">
    <property type="entry name" value="Type_ISP_LLaBIII_C"/>
</dbReference>
<organism evidence="2 3">
    <name type="scientific">Helicobacter muridarum</name>
    <dbReference type="NCBI Taxonomy" id="216"/>
    <lineage>
        <taxon>Bacteria</taxon>
        <taxon>Pseudomonadati</taxon>
        <taxon>Campylobacterota</taxon>
        <taxon>Epsilonproteobacteria</taxon>
        <taxon>Campylobacterales</taxon>
        <taxon>Helicobacteraceae</taxon>
        <taxon>Helicobacter</taxon>
    </lineage>
</organism>
<dbReference type="RefSeq" id="WP_034557810.1">
    <property type="nucleotide sequence ID" value="NZ_FZML01000016.1"/>
</dbReference>
<dbReference type="EC" id="2.1.1.72" evidence="2"/>
<accession>A0A099U0A1</accession>
<keyword evidence="2" id="KW-0808">Transferase</keyword>
<proteinExistence type="predicted"/>
<dbReference type="AlphaFoldDB" id="A0A099U0A1"/>
<keyword evidence="3" id="KW-1185">Reference proteome</keyword>
<keyword evidence="2" id="KW-0489">Methyltransferase</keyword>
<evidence type="ECO:0000259" key="1">
    <source>
        <dbReference type="Pfam" id="PF18135"/>
    </source>
</evidence>
<dbReference type="EMBL" id="UGJE01000002">
    <property type="protein sequence ID" value="STQ86857.1"/>
    <property type="molecule type" value="Genomic_DNA"/>
</dbReference>
<name>A0A099U0A1_9HELI</name>
<dbReference type="Proteomes" id="UP000255139">
    <property type="component" value="Unassembled WGS sequence"/>
</dbReference>
<reference evidence="2 3" key="1">
    <citation type="submission" date="2018-06" db="EMBL/GenBank/DDBJ databases">
        <authorList>
            <consortium name="Pathogen Informatics"/>
            <person name="Doyle S."/>
        </authorList>
    </citation>
    <scope>NUCLEOTIDE SEQUENCE [LARGE SCALE GENOMIC DNA]</scope>
    <source>
        <strain evidence="2 3">NCTC12714</strain>
    </source>
</reference>
<sequence length="92" mass="11119">MVVQNGKNNWVENFTPKFREFIDSKYQEHFTPEAILGYIYAVLFHNDYREKYIDFLKIDFPKVPFVKSKEKFLQLIKLGMQLIEVHLMQDSQ</sequence>
<evidence type="ECO:0000313" key="3">
    <source>
        <dbReference type="Proteomes" id="UP000255139"/>
    </source>
</evidence>
<protein>
    <submittedName>
        <fullName evidence="2">Adenine specific DNA methyltransferase</fullName>
        <ecNumber evidence="2">2.1.1.72</ecNumber>
    </submittedName>
</protein>
<evidence type="ECO:0000313" key="2">
    <source>
        <dbReference type="EMBL" id="STQ86857.1"/>
    </source>
</evidence>
<dbReference type="GO" id="GO:0009007">
    <property type="term" value="F:site-specific DNA-methyltransferase (adenine-specific) activity"/>
    <property type="evidence" value="ECO:0007669"/>
    <property type="project" value="UniProtKB-EC"/>
</dbReference>